<dbReference type="PANTHER" id="PTHR24177:SF470">
    <property type="entry name" value="ANKYRIN REPEAT PROTEIN"/>
    <property type="match status" value="1"/>
</dbReference>
<dbReference type="Pfam" id="PF13962">
    <property type="entry name" value="PGG"/>
    <property type="match status" value="1"/>
</dbReference>
<dbReference type="Gene3D" id="1.25.40.20">
    <property type="entry name" value="Ankyrin repeat-containing domain"/>
    <property type="match status" value="3"/>
</dbReference>
<dbReference type="KEGG" id="egt:105964643"/>
<dbReference type="OMA" id="NISQDMC"/>
<feature type="region of interest" description="Disordered" evidence="1">
    <location>
        <begin position="295"/>
        <end position="325"/>
    </location>
</feature>
<keyword evidence="5" id="KW-1185">Reference proteome</keyword>
<gene>
    <name evidence="4" type="ORF">MIMGU_mgv1a001912mg</name>
</gene>
<dbReference type="InterPro" id="IPR002110">
    <property type="entry name" value="Ankyrin_rpt"/>
</dbReference>
<dbReference type="PANTHER" id="PTHR24177">
    <property type="entry name" value="CASKIN"/>
    <property type="match status" value="1"/>
</dbReference>
<accession>A0A022QY02</accession>
<evidence type="ECO:0000256" key="1">
    <source>
        <dbReference type="SAM" id="MobiDB-lite"/>
    </source>
</evidence>
<dbReference type="InterPro" id="IPR036770">
    <property type="entry name" value="Ankyrin_rpt-contain_sf"/>
</dbReference>
<feature type="region of interest" description="Disordered" evidence="1">
    <location>
        <begin position="407"/>
        <end position="427"/>
    </location>
</feature>
<dbReference type="EMBL" id="KI630969">
    <property type="protein sequence ID" value="EYU31420.1"/>
    <property type="molecule type" value="Genomic_DNA"/>
</dbReference>
<dbReference type="STRING" id="4155.A0A022QY02"/>
<evidence type="ECO:0000313" key="4">
    <source>
        <dbReference type="EMBL" id="EYU31420.1"/>
    </source>
</evidence>
<keyword evidence="2" id="KW-0472">Membrane</keyword>
<feature type="transmembrane region" description="Helical" evidence="2">
    <location>
        <begin position="586"/>
        <end position="604"/>
    </location>
</feature>
<sequence>MSTEIRRELKNPPKSLEDDLYNLTMKGKWREVVDIYEKHPIAHETRLTKSEDTALHIAISTYNSRSKNSNHEKLVEKMISHISSSFEILSIKNVRGETPLHLAAAVGWVNICKVIASKNWELVRIRNVNGETPFFPAVHCGNSRSFLCLREIYNKGTKGNEPDENFWRRNKDGNTILHSAISGEYFRLAYKIIGYYPKLVNSVNIVGESPLHVLARKPNVFLSSKHMGFYDSIIYRCVFVDELKKQNVTYNNIAEASQTNHSIGRKINLPENYTTCLNFFRLGTLLLTGSSFWNKQKNKSPDEENQRSRENEADTKDDERKGKDDGFFPPNYTTCNLLFRFAMKVIFIFLGVGIWRIKNVRERKKLYSHASDVMKEMIELESRYKYESTGQRPNRKVEMEQFPETKLPDFAPDVSNNENEKSEKKKTANITQVKDTPILVAAKIGILEIVERIISKCPVAIQDLDSKGKNILMLAAENRQTSVFEYLLKSRKIPTYMFHHLDNEGNNILHHAAMLGEQLQPWRIPGAALQMQWEIKWYKYVKSKAQPQCVAQQNAKGETPKRIFTRTHENLMKAGINWLIKTSESCSVVAALIAAVAFATSSTVPGGLDEESGYPVLRDSPSFGIFSVASLAALCLSVTALVFFLAIITSRCQERDFGISLPRKLLVGLTSLFASIASILLSFCAGHKFILKDSLRFAAVPIYAVASVPVALFALAQLPLYFDLLRAACRKVPLRSYKVF</sequence>
<feature type="transmembrane region" description="Helical" evidence="2">
    <location>
        <begin position="702"/>
        <end position="722"/>
    </location>
</feature>
<dbReference type="Proteomes" id="UP000030748">
    <property type="component" value="Unassembled WGS sequence"/>
</dbReference>
<feature type="transmembrane region" description="Helical" evidence="2">
    <location>
        <begin position="669"/>
        <end position="690"/>
    </location>
</feature>
<dbReference type="SMART" id="SM00248">
    <property type="entry name" value="ANK"/>
    <property type="match status" value="5"/>
</dbReference>
<evidence type="ECO:0000256" key="2">
    <source>
        <dbReference type="SAM" id="Phobius"/>
    </source>
</evidence>
<dbReference type="OrthoDB" id="1868897at2759"/>
<evidence type="ECO:0000259" key="3">
    <source>
        <dbReference type="Pfam" id="PF13962"/>
    </source>
</evidence>
<reference evidence="4 5" key="1">
    <citation type="journal article" date="2013" name="Proc. Natl. Acad. Sci. U.S.A.">
        <title>Fine-scale variation in meiotic recombination in Mimulus inferred from population shotgun sequencing.</title>
        <authorList>
            <person name="Hellsten U."/>
            <person name="Wright K.M."/>
            <person name="Jenkins J."/>
            <person name="Shu S."/>
            <person name="Yuan Y."/>
            <person name="Wessler S.R."/>
            <person name="Schmutz J."/>
            <person name="Willis J.H."/>
            <person name="Rokhsar D.S."/>
        </authorList>
    </citation>
    <scope>NUCLEOTIDE SEQUENCE [LARGE SCALE GENOMIC DNA]</scope>
    <source>
        <strain evidence="5">cv. DUN x IM62</strain>
    </source>
</reference>
<feature type="transmembrane region" description="Helical" evidence="2">
    <location>
        <begin position="337"/>
        <end position="357"/>
    </location>
</feature>
<feature type="transmembrane region" description="Helical" evidence="2">
    <location>
        <begin position="624"/>
        <end position="648"/>
    </location>
</feature>
<dbReference type="eggNOG" id="KOG0504">
    <property type="taxonomic scope" value="Eukaryota"/>
</dbReference>
<dbReference type="PhylomeDB" id="A0A022QY02"/>
<keyword evidence="2" id="KW-0812">Transmembrane</keyword>
<organism evidence="4 5">
    <name type="scientific">Erythranthe guttata</name>
    <name type="common">Yellow monkey flower</name>
    <name type="synonym">Mimulus guttatus</name>
    <dbReference type="NCBI Taxonomy" id="4155"/>
    <lineage>
        <taxon>Eukaryota</taxon>
        <taxon>Viridiplantae</taxon>
        <taxon>Streptophyta</taxon>
        <taxon>Embryophyta</taxon>
        <taxon>Tracheophyta</taxon>
        <taxon>Spermatophyta</taxon>
        <taxon>Magnoliopsida</taxon>
        <taxon>eudicotyledons</taxon>
        <taxon>Gunneridae</taxon>
        <taxon>Pentapetalae</taxon>
        <taxon>asterids</taxon>
        <taxon>lamiids</taxon>
        <taxon>Lamiales</taxon>
        <taxon>Phrymaceae</taxon>
        <taxon>Erythranthe</taxon>
    </lineage>
</organism>
<dbReference type="SUPFAM" id="SSF48403">
    <property type="entry name" value="Ankyrin repeat"/>
    <property type="match status" value="2"/>
</dbReference>
<proteinExistence type="predicted"/>
<keyword evidence="2" id="KW-1133">Transmembrane helix</keyword>
<feature type="domain" description="PGG" evidence="3">
    <location>
        <begin position="577"/>
        <end position="687"/>
    </location>
</feature>
<name>A0A022QY02_ERYGU</name>
<protein>
    <recommendedName>
        <fullName evidence="3">PGG domain-containing protein</fullName>
    </recommendedName>
</protein>
<evidence type="ECO:0000313" key="5">
    <source>
        <dbReference type="Proteomes" id="UP000030748"/>
    </source>
</evidence>
<dbReference type="AlphaFoldDB" id="A0A022QY02"/>
<dbReference type="GO" id="GO:0016020">
    <property type="term" value="C:membrane"/>
    <property type="evidence" value="ECO:0000318"/>
    <property type="project" value="GO_Central"/>
</dbReference>
<dbReference type="InterPro" id="IPR026961">
    <property type="entry name" value="PGG_dom"/>
</dbReference>
<dbReference type="Pfam" id="PF12796">
    <property type="entry name" value="Ank_2"/>
    <property type="match status" value="1"/>
</dbReference>
<feature type="compositionally biased region" description="Basic and acidic residues" evidence="1">
    <location>
        <begin position="299"/>
        <end position="325"/>
    </location>
</feature>